<evidence type="ECO:0000313" key="12">
    <source>
        <dbReference type="Proteomes" id="UP000001052"/>
    </source>
</evidence>
<dbReference type="PROSITE" id="PS00688">
    <property type="entry name" value="SIGMA54_INTERACT_3"/>
    <property type="match status" value="1"/>
</dbReference>
<dbReference type="Pfam" id="PF00158">
    <property type="entry name" value="Sigma54_activat"/>
    <property type="match status" value="1"/>
</dbReference>
<dbReference type="PANTHER" id="PTHR32071">
    <property type="entry name" value="TRANSCRIPTIONAL REGULATORY PROTEIN"/>
    <property type="match status" value="1"/>
</dbReference>
<dbReference type="CDD" id="cd00009">
    <property type="entry name" value="AAA"/>
    <property type="match status" value="1"/>
</dbReference>
<feature type="domain" description="Sigma-54 factor interaction" evidence="8">
    <location>
        <begin position="209"/>
        <end position="438"/>
    </location>
</feature>
<keyword evidence="3" id="KW-0067">ATP-binding</keyword>
<dbReference type="InterPro" id="IPR025944">
    <property type="entry name" value="Sigma_54_int_dom_CS"/>
</dbReference>
<dbReference type="SMART" id="SM00382">
    <property type="entry name" value="AAA"/>
    <property type="match status" value="1"/>
</dbReference>
<evidence type="ECO:0000313" key="11">
    <source>
        <dbReference type="EMBL" id="ACV68772.1"/>
    </source>
</evidence>
<dbReference type="HOGENOM" id="CLU_000445_8_1_7"/>
<keyword evidence="4" id="KW-0805">Transcription regulation</keyword>
<dbReference type="Gene3D" id="3.40.50.300">
    <property type="entry name" value="P-loop containing nucleotide triphosphate hydrolases"/>
    <property type="match status" value="1"/>
</dbReference>
<dbReference type="PANTHER" id="PTHR32071:SF57">
    <property type="entry name" value="C4-DICARBOXYLATE TRANSPORT TRANSCRIPTIONAL REGULATORY PROTEIN DCTD"/>
    <property type="match status" value="1"/>
</dbReference>
<dbReference type="InterPro" id="IPR000014">
    <property type="entry name" value="PAS"/>
</dbReference>
<dbReference type="eggNOG" id="COG3829">
    <property type="taxonomic scope" value="Bacteria"/>
</dbReference>
<dbReference type="OrthoDB" id="9763792at2"/>
<feature type="domain" description="ACT" evidence="10">
    <location>
        <begin position="3"/>
        <end position="79"/>
    </location>
</feature>
<dbReference type="InterPro" id="IPR035965">
    <property type="entry name" value="PAS-like_dom_sf"/>
</dbReference>
<evidence type="ECO:0000256" key="3">
    <source>
        <dbReference type="ARBA" id="ARBA00022840"/>
    </source>
</evidence>
<dbReference type="InterPro" id="IPR030828">
    <property type="entry name" value="HTH_TyrR"/>
</dbReference>
<dbReference type="InterPro" id="IPR027417">
    <property type="entry name" value="P-loop_NTPase"/>
</dbReference>
<dbReference type="SUPFAM" id="SSF52540">
    <property type="entry name" value="P-loop containing nucleoside triphosphate hydrolases"/>
    <property type="match status" value="1"/>
</dbReference>
<dbReference type="InterPro" id="IPR002078">
    <property type="entry name" value="Sigma_54_int"/>
</dbReference>
<evidence type="ECO:0000256" key="4">
    <source>
        <dbReference type="ARBA" id="ARBA00023015"/>
    </source>
</evidence>
<evidence type="ECO:0000256" key="1">
    <source>
        <dbReference type="ARBA" id="ARBA00022741"/>
    </source>
</evidence>
<proteinExistence type="predicted"/>
<dbReference type="Gene3D" id="1.10.8.60">
    <property type="match status" value="1"/>
</dbReference>
<protein>
    <recommendedName>
        <fullName evidence="7">HTH-type transcriptional regulatory protein TyrR</fullName>
    </recommendedName>
</protein>
<dbReference type="Proteomes" id="UP000001052">
    <property type="component" value="Chromosome"/>
</dbReference>
<evidence type="ECO:0000259" key="8">
    <source>
        <dbReference type="PROSITE" id="PS50045"/>
    </source>
</evidence>
<dbReference type="PROSITE" id="PS51671">
    <property type="entry name" value="ACT"/>
    <property type="match status" value="1"/>
</dbReference>
<dbReference type="RefSeq" id="WP_015751919.1">
    <property type="nucleotide sequence ID" value="NC_013223.1"/>
</dbReference>
<dbReference type="KEGG" id="drt:Dret_1486"/>
<dbReference type="InterPro" id="IPR002912">
    <property type="entry name" value="ACT_dom"/>
</dbReference>
<name>C8X2X5_DESRD</name>
<dbReference type="SUPFAM" id="SSF46689">
    <property type="entry name" value="Homeodomain-like"/>
    <property type="match status" value="1"/>
</dbReference>
<dbReference type="GO" id="GO:0006355">
    <property type="term" value="P:regulation of DNA-templated transcription"/>
    <property type="evidence" value="ECO:0007669"/>
    <property type="project" value="InterPro"/>
</dbReference>
<dbReference type="EMBL" id="CP001734">
    <property type="protein sequence ID" value="ACV68772.1"/>
    <property type="molecule type" value="Genomic_DNA"/>
</dbReference>
<accession>C8X2X5</accession>
<keyword evidence="6" id="KW-0804">Transcription</keyword>
<dbReference type="FunFam" id="3.40.50.300:FF:000006">
    <property type="entry name" value="DNA-binding transcriptional regulator NtrC"/>
    <property type="match status" value="1"/>
</dbReference>
<dbReference type="Gene3D" id="3.30.70.260">
    <property type="match status" value="1"/>
</dbReference>
<dbReference type="SUPFAM" id="SSF55021">
    <property type="entry name" value="ACT-like"/>
    <property type="match status" value="1"/>
</dbReference>
<evidence type="ECO:0000256" key="5">
    <source>
        <dbReference type="ARBA" id="ARBA00023159"/>
    </source>
</evidence>
<gene>
    <name evidence="11" type="ordered locus">Dret_1486</name>
</gene>
<dbReference type="AlphaFoldDB" id="C8X2X5"/>
<evidence type="ECO:0000256" key="6">
    <source>
        <dbReference type="ARBA" id="ARBA00023163"/>
    </source>
</evidence>
<feature type="domain" description="PAS" evidence="9">
    <location>
        <begin position="82"/>
        <end position="127"/>
    </location>
</feature>
<dbReference type="GO" id="GO:0003677">
    <property type="term" value="F:DNA binding"/>
    <property type="evidence" value="ECO:0007669"/>
    <property type="project" value="UniProtKB-KW"/>
</dbReference>
<dbReference type="Pfam" id="PF13426">
    <property type="entry name" value="PAS_9"/>
    <property type="match status" value="1"/>
</dbReference>
<dbReference type="InterPro" id="IPR009057">
    <property type="entry name" value="Homeodomain-like_sf"/>
</dbReference>
<keyword evidence="5" id="KW-0010">Activator</keyword>
<evidence type="ECO:0000256" key="2">
    <source>
        <dbReference type="ARBA" id="ARBA00022797"/>
    </source>
</evidence>
<dbReference type="InterPro" id="IPR003593">
    <property type="entry name" value="AAA+_ATPase"/>
</dbReference>
<dbReference type="Pfam" id="PF25601">
    <property type="entry name" value="AAA_lid_14"/>
    <property type="match status" value="1"/>
</dbReference>
<dbReference type="InterPro" id="IPR058031">
    <property type="entry name" value="AAA_lid_NorR"/>
</dbReference>
<evidence type="ECO:0000259" key="10">
    <source>
        <dbReference type="PROSITE" id="PS51671"/>
    </source>
</evidence>
<dbReference type="Gene3D" id="1.10.10.60">
    <property type="entry name" value="Homeodomain-like"/>
    <property type="match status" value="1"/>
</dbReference>
<dbReference type="InterPro" id="IPR045865">
    <property type="entry name" value="ACT-like_dom_sf"/>
</dbReference>
<keyword evidence="2" id="KW-0058">Aromatic hydrocarbons catabolism</keyword>
<dbReference type="GO" id="GO:0005524">
    <property type="term" value="F:ATP binding"/>
    <property type="evidence" value="ECO:0007669"/>
    <property type="project" value="UniProtKB-KW"/>
</dbReference>
<evidence type="ECO:0000256" key="7">
    <source>
        <dbReference type="ARBA" id="ARBA00029500"/>
    </source>
</evidence>
<dbReference type="PROSITE" id="PS50045">
    <property type="entry name" value="SIGMA54_INTERACT_4"/>
    <property type="match status" value="1"/>
</dbReference>
<dbReference type="Pfam" id="PF13291">
    <property type="entry name" value="ACT_4"/>
    <property type="match status" value="1"/>
</dbReference>
<dbReference type="SMART" id="SM00091">
    <property type="entry name" value="PAS"/>
    <property type="match status" value="1"/>
</dbReference>
<dbReference type="NCBIfam" id="TIGR00229">
    <property type="entry name" value="sensory_box"/>
    <property type="match status" value="1"/>
</dbReference>
<dbReference type="STRING" id="485915.Dret_1486"/>
<sequence length="525" mass="58604">MIKLQLIFRDRVGIIADITAMLGEDSINILSMEVDASGDRTFVYFETQAEDLCSSDDLMRRLKEIPGLLEISTIRTMPQEKRERSLEVILNSVSDGIVAIDEHRRIIVANRVARNIFGCKDPEIIGRPIQALNLPDLSMLECLRGKRYHNVPRKCQTPAGLFHFFASAQPFKDSNGRIVGAVEVMKDMKEIKQLANFVADPARITFEDIIGKSPAITSAIAFAKQVARSNAVISIRGESGTGKELFAQAIHHASGLSGLFLPINCATLPEQLLESELFGYEGGSFTGADKQGKVGLFEKAKDGTIFLDEIAEMPPNCQAKLLRVIQERRVRRIGGSAEIPINARIVTATSKNLESMVRDNLFRDDLYYRINVLPIYLPALRERLEDIPLLAEHFLFQLNYKLNKGHQLLTKGALEKLSGHAWPGNIRELRNVIERAAILGGANQISQECILFSFEVGQRQEDPGGVYPSCSVEGLRDQLDSLERKLLQQALDRTASIRQAARQLRISHSALLNKMRKHKLGLVQK</sequence>
<dbReference type="SUPFAM" id="SSF55785">
    <property type="entry name" value="PYP-like sensor domain (PAS domain)"/>
    <property type="match status" value="1"/>
</dbReference>
<keyword evidence="1" id="KW-0547">Nucleotide-binding</keyword>
<dbReference type="Gene3D" id="3.30.450.20">
    <property type="entry name" value="PAS domain"/>
    <property type="match status" value="1"/>
</dbReference>
<keyword evidence="12" id="KW-1185">Reference proteome</keyword>
<dbReference type="Pfam" id="PF18024">
    <property type="entry name" value="HTH_50"/>
    <property type="match status" value="1"/>
</dbReference>
<organism evidence="11 12">
    <name type="scientific">Desulfohalobium retbaense (strain ATCC 49708 / DSM 5692 / JCM 16813 / HR100)</name>
    <dbReference type="NCBI Taxonomy" id="485915"/>
    <lineage>
        <taxon>Bacteria</taxon>
        <taxon>Pseudomonadati</taxon>
        <taxon>Thermodesulfobacteriota</taxon>
        <taxon>Desulfovibrionia</taxon>
        <taxon>Desulfovibrionales</taxon>
        <taxon>Desulfohalobiaceae</taxon>
        <taxon>Desulfohalobium</taxon>
    </lineage>
</organism>
<evidence type="ECO:0000259" key="9">
    <source>
        <dbReference type="PROSITE" id="PS50112"/>
    </source>
</evidence>
<reference evidence="12" key="1">
    <citation type="submission" date="2009-09" db="EMBL/GenBank/DDBJ databases">
        <title>The complete chromosome of Desulfohalobium retbaense DSM 5692.</title>
        <authorList>
            <consortium name="US DOE Joint Genome Institute (JGI-PGF)"/>
            <person name="Lucas S."/>
            <person name="Copeland A."/>
            <person name="Lapidus A."/>
            <person name="Glavina del Rio T."/>
            <person name="Dalin E."/>
            <person name="Tice H."/>
            <person name="Bruce D."/>
            <person name="Goodwin L."/>
            <person name="Pitluck S."/>
            <person name="Kyrpides N."/>
            <person name="Mavromatis K."/>
            <person name="Ivanova N."/>
            <person name="Mikhailova N."/>
            <person name="Munk A.C."/>
            <person name="Brettin T."/>
            <person name="Detter J.C."/>
            <person name="Han C."/>
            <person name="Tapia R."/>
            <person name="Larimer F."/>
            <person name="Land M."/>
            <person name="Hauser L."/>
            <person name="Markowitz V."/>
            <person name="Cheng J.-F."/>
            <person name="Hugenholtz P."/>
            <person name="Woyke T."/>
            <person name="Wu D."/>
            <person name="Spring S."/>
            <person name="Klenk H.-P."/>
            <person name="Eisen J.A."/>
        </authorList>
    </citation>
    <scope>NUCLEOTIDE SEQUENCE [LARGE SCALE GENOMIC DNA]</scope>
    <source>
        <strain evidence="12">DSM 5692</strain>
    </source>
</reference>
<dbReference type="CDD" id="cd00130">
    <property type="entry name" value="PAS"/>
    <property type="match status" value="1"/>
</dbReference>
<dbReference type="PROSITE" id="PS50112">
    <property type="entry name" value="PAS"/>
    <property type="match status" value="1"/>
</dbReference>
<reference evidence="11 12" key="2">
    <citation type="journal article" date="2010" name="Stand. Genomic Sci.">
        <title>Complete genome sequence of Desulfohalobium retbaense type strain (HR(100)).</title>
        <authorList>
            <person name="Spring S."/>
            <person name="Nolan M."/>
            <person name="Lapidus A."/>
            <person name="Glavina Del Rio T."/>
            <person name="Copeland A."/>
            <person name="Tice H."/>
            <person name="Cheng J.F."/>
            <person name="Lucas S."/>
            <person name="Land M."/>
            <person name="Chen F."/>
            <person name="Bruce D."/>
            <person name="Goodwin L."/>
            <person name="Pitluck S."/>
            <person name="Ivanova N."/>
            <person name="Mavromatis K."/>
            <person name="Mikhailova N."/>
            <person name="Pati A."/>
            <person name="Chen A."/>
            <person name="Palaniappan K."/>
            <person name="Hauser L."/>
            <person name="Chang Y.J."/>
            <person name="Jeffries C.D."/>
            <person name="Munk C."/>
            <person name="Kiss H."/>
            <person name="Chain P."/>
            <person name="Han C."/>
            <person name="Brettin T."/>
            <person name="Detter J.C."/>
            <person name="Schuler E."/>
            <person name="Goker M."/>
            <person name="Rohde M."/>
            <person name="Bristow J."/>
            <person name="Eisen J.A."/>
            <person name="Markowitz V."/>
            <person name="Hugenholtz P."/>
            <person name="Kyrpides N.C."/>
            <person name="Klenk H.P."/>
        </authorList>
    </citation>
    <scope>NUCLEOTIDE SEQUENCE [LARGE SCALE GENOMIC DNA]</scope>
    <source>
        <strain evidence="11 12">DSM 5692</strain>
    </source>
</reference>